<dbReference type="EMBL" id="CP136864">
    <property type="protein sequence ID" value="WOJ94523.1"/>
    <property type="molecule type" value="Genomic_DNA"/>
</dbReference>
<proteinExistence type="predicted"/>
<evidence type="ECO:0000259" key="2">
    <source>
        <dbReference type="Pfam" id="PF11845"/>
    </source>
</evidence>
<evidence type="ECO:0000313" key="4">
    <source>
        <dbReference type="Proteomes" id="UP001626537"/>
    </source>
</evidence>
<dbReference type="Proteomes" id="UP001626537">
    <property type="component" value="Chromosome"/>
</dbReference>
<evidence type="ECO:0000313" key="3">
    <source>
        <dbReference type="EMBL" id="WOJ94523.1"/>
    </source>
</evidence>
<organism evidence="3 4">
    <name type="scientific">Congregibacter variabilis</name>
    <dbReference type="NCBI Taxonomy" id="3081200"/>
    <lineage>
        <taxon>Bacteria</taxon>
        <taxon>Pseudomonadati</taxon>
        <taxon>Pseudomonadota</taxon>
        <taxon>Gammaproteobacteria</taxon>
        <taxon>Cellvibrionales</taxon>
        <taxon>Halieaceae</taxon>
        <taxon>Congregibacter</taxon>
    </lineage>
</organism>
<evidence type="ECO:0000256" key="1">
    <source>
        <dbReference type="SAM" id="SignalP"/>
    </source>
</evidence>
<feature type="signal peptide" evidence="1">
    <location>
        <begin position="1"/>
        <end position="25"/>
    </location>
</feature>
<dbReference type="RefSeq" id="WP_407349159.1">
    <property type="nucleotide sequence ID" value="NZ_CP136864.1"/>
</dbReference>
<sequence length="192" mass="20423">MHSRSTFAICVASIAVNIAASLALAESGTPKDYLLQGKQIAIQTRDALGSKLQQALRDGGPVAAVNFCKDNALPLTQHVANELGSSVVRVSDRPRNPKNAANAEQLLYISKAKASLAAGEQPKPAIVDSKEHMIGYYPIVTNGMCLQCHGTPGKEISQETSKAIRASYPLDQATGYGLNELRGVFVVTMEKS</sequence>
<feature type="domain" description="Tll0287-like" evidence="2">
    <location>
        <begin position="38"/>
        <end position="189"/>
    </location>
</feature>
<feature type="chain" id="PRO_5047235330" evidence="1">
    <location>
        <begin position="26"/>
        <end position="192"/>
    </location>
</feature>
<keyword evidence="1" id="KW-0732">Signal</keyword>
<reference evidence="3 4" key="1">
    <citation type="submission" date="2023-10" db="EMBL/GenBank/DDBJ databases">
        <title>Two novel species belonging to the OM43/NOR5 clade.</title>
        <authorList>
            <person name="Park M."/>
        </authorList>
    </citation>
    <scope>NUCLEOTIDE SEQUENCE [LARGE SCALE GENOMIC DNA]</scope>
    <source>
        <strain evidence="3 4">IMCC43200</strain>
    </source>
</reference>
<dbReference type="Pfam" id="PF11845">
    <property type="entry name" value="Tll0287-like"/>
    <property type="match status" value="1"/>
</dbReference>
<gene>
    <name evidence="3" type="ORF">R0135_05005</name>
</gene>
<name>A0ABZ0I6Z6_9GAMM</name>
<accession>A0ABZ0I6Z6</accession>
<protein>
    <submittedName>
        <fullName evidence="3">DUF3365 domain-containing protein</fullName>
    </submittedName>
</protein>
<dbReference type="InterPro" id="IPR021796">
    <property type="entry name" value="Tll0287-like_dom"/>
</dbReference>
<keyword evidence="4" id="KW-1185">Reference proteome</keyword>